<feature type="region of interest" description="Disordered" evidence="4">
    <location>
        <begin position="65"/>
        <end position="90"/>
    </location>
</feature>
<evidence type="ECO:0000256" key="1">
    <source>
        <dbReference type="ARBA" id="ARBA00022737"/>
    </source>
</evidence>
<dbReference type="FunFam" id="1.25.40.10:FF:000351">
    <property type="entry name" value="Pentatricopeptide repeat-containing protein"/>
    <property type="match status" value="1"/>
</dbReference>
<protein>
    <submittedName>
        <fullName evidence="5">Pentatricopeptide repeat-containing protein, chloroplastic</fullName>
    </submittedName>
</protein>
<feature type="repeat" description="PPR" evidence="3">
    <location>
        <begin position="506"/>
        <end position="540"/>
    </location>
</feature>
<dbReference type="FunFam" id="1.25.40.10:FF:001058">
    <property type="entry name" value="Pentatricopeptide repeat-containing protein chloroplastic"/>
    <property type="match status" value="1"/>
</dbReference>
<feature type="repeat" description="PPR" evidence="3">
    <location>
        <begin position="302"/>
        <end position="336"/>
    </location>
</feature>
<feature type="repeat" description="PPR" evidence="3">
    <location>
        <begin position="405"/>
        <end position="439"/>
    </location>
</feature>
<keyword evidence="1" id="KW-0677">Repeat</keyword>
<feature type="repeat" description="PPR" evidence="3">
    <location>
        <begin position="607"/>
        <end position="641"/>
    </location>
</feature>
<accession>A0A199UGG1</accession>
<dbReference type="EMBL" id="LSRQ01008303">
    <property type="protein sequence ID" value="OAY63829.1"/>
    <property type="molecule type" value="Genomic_DNA"/>
</dbReference>
<dbReference type="STRING" id="4615.A0A199UGG1"/>
<keyword evidence="2" id="KW-0809">Transit peptide</keyword>
<dbReference type="PANTHER" id="PTHR47926">
    <property type="entry name" value="PENTATRICOPEPTIDE REPEAT-CONTAINING PROTEIN"/>
    <property type="match status" value="1"/>
</dbReference>
<evidence type="ECO:0000313" key="6">
    <source>
        <dbReference type="Proteomes" id="UP000092600"/>
    </source>
</evidence>
<comment type="caution">
    <text evidence="5">The sequence shown here is derived from an EMBL/GenBank/DDBJ whole genome shotgun (WGS) entry which is preliminary data.</text>
</comment>
<evidence type="ECO:0000313" key="5">
    <source>
        <dbReference type="EMBL" id="OAY63829.1"/>
    </source>
</evidence>
<evidence type="ECO:0000256" key="3">
    <source>
        <dbReference type="PROSITE-ProRule" id="PRU00708"/>
    </source>
</evidence>
<proteinExistence type="predicted"/>
<dbReference type="PROSITE" id="PS51375">
    <property type="entry name" value="PPR"/>
    <property type="match status" value="4"/>
</dbReference>
<sequence>MYINPPVELQKKIQPLPLPFSHQNSPPPPPPPNGLLSPPLSSPHPHHSLLQTPPQTLSLVSQIRTPTPKTLTPPPHKPPKFSESRAFPDSLPLHSKNPHVVYRDIRRFARLGRLREALAILDYLEHRGVPVNATTFSALLSACSRLRTLALGRQVHVHIRINGLQSNEFLQTKLVEMYASCGAHEDAMGVLSELSPRSVFTWNALMRGGVTGGLRWGGSPLRVFAEMREAGVGANEYTFACLIKSFAGSPALAQGMKAHALLMKNGFAGAPTLLRTCLIDMYFKCGKARMAMKVFDEIPERDIVLYGAVIAGFVHNGLKREALEYLRLMVEDGVEPNSVIITSILPAIGEVSERNLGREIHGFALKKFRDYNKLVFILSGLIDMYSKCGDIVSGRRVFYGSSERNAVSWTALMSGYASNGRLDQALRSIVWMQQEGIRPDIVSIATVLPVCAQLKALKPGKEIHCFALKSWFLPNVTISTSLITTYSACGCLDYSRRVFDGMTKKNVIAWTALIDSYIKNGYPSIALDEFRSMLLTSYRPDSITITRILSACGDLGALKLGKEVHGQVLKMRLNQIPLVKAEVINLYGRCGEIEKARRVFDRVQSKGSLTCTAIIDAYRSNGRYKEALNLFEWMLSNGFIPNNFTFDVVLAVCDKAELHERAVKIFDSMVREYELKASEENYDSVIGLLTRAGRIVEAQSDTSPTLFDWINITISMEPHHDASDWARVELVSGRVSKDLIGLDEPTQVRFELQE</sequence>
<dbReference type="InterPro" id="IPR011990">
    <property type="entry name" value="TPR-like_helical_dom_sf"/>
</dbReference>
<dbReference type="PANTHER" id="PTHR47926:SF354">
    <property type="entry name" value="REPEAT (PPR-LIKE) SUPERFAMILY PROTEIN, PUTATIVE-RELATED"/>
    <property type="match status" value="1"/>
</dbReference>
<dbReference type="NCBIfam" id="TIGR00756">
    <property type="entry name" value="PPR"/>
    <property type="match status" value="3"/>
</dbReference>
<name>A0A199UGG1_ANACO</name>
<dbReference type="GO" id="GO:0003723">
    <property type="term" value="F:RNA binding"/>
    <property type="evidence" value="ECO:0007669"/>
    <property type="project" value="InterPro"/>
</dbReference>
<evidence type="ECO:0000256" key="2">
    <source>
        <dbReference type="ARBA" id="ARBA00022946"/>
    </source>
</evidence>
<dbReference type="GO" id="GO:0009451">
    <property type="term" value="P:RNA modification"/>
    <property type="evidence" value="ECO:0007669"/>
    <property type="project" value="InterPro"/>
</dbReference>
<reference evidence="5 6" key="1">
    <citation type="journal article" date="2016" name="DNA Res.">
        <title>The draft genome of MD-2 pineapple using hybrid error correction of long reads.</title>
        <authorList>
            <person name="Redwan R.M."/>
            <person name="Saidin A."/>
            <person name="Kumar S.V."/>
        </authorList>
    </citation>
    <scope>NUCLEOTIDE SEQUENCE [LARGE SCALE GENOMIC DNA]</scope>
    <source>
        <strain evidence="6">cv. MD2</strain>
        <tissue evidence="5">Leaf</tissue>
    </source>
</reference>
<dbReference type="FunFam" id="1.25.40.10:FF:000344">
    <property type="entry name" value="Pentatricopeptide repeat-containing protein"/>
    <property type="match status" value="1"/>
</dbReference>
<dbReference type="Proteomes" id="UP000092600">
    <property type="component" value="Unassembled WGS sequence"/>
</dbReference>
<evidence type="ECO:0000256" key="4">
    <source>
        <dbReference type="SAM" id="MobiDB-lite"/>
    </source>
</evidence>
<dbReference type="AlphaFoldDB" id="A0A199UGG1"/>
<gene>
    <name evidence="5" type="ORF">ACMD2_03360</name>
</gene>
<feature type="region of interest" description="Disordered" evidence="4">
    <location>
        <begin position="13"/>
        <end position="52"/>
    </location>
</feature>
<dbReference type="Pfam" id="PF13041">
    <property type="entry name" value="PPR_2"/>
    <property type="match status" value="2"/>
</dbReference>
<dbReference type="InterPro" id="IPR002885">
    <property type="entry name" value="PPR_rpt"/>
</dbReference>
<dbReference type="Pfam" id="PF01535">
    <property type="entry name" value="PPR"/>
    <property type="match status" value="4"/>
</dbReference>
<organism evidence="5 6">
    <name type="scientific">Ananas comosus</name>
    <name type="common">Pineapple</name>
    <name type="synonym">Ananas ananas</name>
    <dbReference type="NCBI Taxonomy" id="4615"/>
    <lineage>
        <taxon>Eukaryota</taxon>
        <taxon>Viridiplantae</taxon>
        <taxon>Streptophyta</taxon>
        <taxon>Embryophyta</taxon>
        <taxon>Tracheophyta</taxon>
        <taxon>Spermatophyta</taxon>
        <taxon>Magnoliopsida</taxon>
        <taxon>Liliopsida</taxon>
        <taxon>Poales</taxon>
        <taxon>Bromeliaceae</taxon>
        <taxon>Bromelioideae</taxon>
        <taxon>Ananas</taxon>
    </lineage>
</organism>
<dbReference type="InterPro" id="IPR046960">
    <property type="entry name" value="PPR_At4g14850-like_plant"/>
</dbReference>
<dbReference type="Gene3D" id="1.25.40.10">
    <property type="entry name" value="Tetratricopeptide repeat domain"/>
    <property type="match status" value="5"/>
</dbReference>